<dbReference type="AlphaFoldDB" id="A0A131YEF2"/>
<accession>A0A131YEF2</accession>
<evidence type="ECO:0000313" key="1">
    <source>
        <dbReference type="EMBL" id="JAP76281.1"/>
    </source>
</evidence>
<name>A0A131YEF2_RHIAP</name>
<reference evidence="1" key="1">
    <citation type="journal article" date="2016" name="Ticks Tick Borne Dis.">
        <title>De novo assembly and annotation of the salivary gland transcriptome of Rhipicephalus appendiculatus male and female ticks during blood feeding.</title>
        <authorList>
            <person name="de Castro M.H."/>
            <person name="de Klerk D."/>
            <person name="Pienaar R."/>
            <person name="Latif A.A."/>
            <person name="Rees D.J."/>
            <person name="Mans B.J."/>
        </authorList>
    </citation>
    <scope>NUCLEOTIDE SEQUENCE</scope>
    <source>
        <tissue evidence="1">Salivary glands</tissue>
    </source>
</reference>
<sequence length="86" mass="9749">MCTTGRALRTLTYSAQNTKKQKNGDDDGYVQVRTMKHVICAYNISAFLGAVVELSMGCMCNQRAFFFVCKMQSAQFLHLLHVCTFR</sequence>
<protein>
    <submittedName>
        <fullName evidence="1">Uncharacterized protein</fullName>
    </submittedName>
</protein>
<proteinExistence type="predicted"/>
<dbReference type="EMBL" id="GEDV01012276">
    <property type="protein sequence ID" value="JAP76281.1"/>
    <property type="molecule type" value="Transcribed_RNA"/>
</dbReference>
<organism evidence="1">
    <name type="scientific">Rhipicephalus appendiculatus</name>
    <name type="common">Brown ear tick</name>
    <dbReference type="NCBI Taxonomy" id="34631"/>
    <lineage>
        <taxon>Eukaryota</taxon>
        <taxon>Metazoa</taxon>
        <taxon>Ecdysozoa</taxon>
        <taxon>Arthropoda</taxon>
        <taxon>Chelicerata</taxon>
        <taxon>Arachnida</taxon>
        <taxon>Acari</taxon>
        <taxon>Parasitiformes</taxon>
        <taxon>Ixodida</taxon>
        <taxon>Ixodoidea</taxon>
        <taxon>Ixodidae</taxon>
        <taxon>Rhipicephalinae</taxon>
        <taxon>Rhipicephalus</taxon>
        <taxon>Rhipicephalus</taxon>
    </lineage>
</organism>